<feature type="region of interest" description="Disordered" evidence="1">
    <location>
        <begin position="76"/>
        <end position="113"/>
    </location>
</feature>
<feature type="compositionally biased region" description="Low complexity" evidence="1">
    <location>
        <begin position="1"/>
        <end position="14"/>
    </location>
</feature>
<evidence type="ECO:0000313" key="2">
    <source>
        <dbReference type="EMBL" id="CAK0811360.1"/>
    </source>
</evidence>
<organism evidence="2 3">
    <name type="scientific">Prorocentrum cordatum</name>
    <dbReference type="NCBI Taxonomy" id="2364126"/>
    <lineage>
        <taxon>Eukaryota</taxon>
        <taxon>Sar</taxon>
        <taxon>Alveolata</taxon>
        <taxon>Dinophyceae</taxon>
        <taxon>Prorocentrales</taxon>
        <taxon>Prorocentraceae</taxon>
        <taxon>Prorocentrum</taxon>
    </lineage>
</organism>
<gene>
    <name evidence="2" type="ORF">PCOR1329_LOCUS15988</name>
</gene>
<keyword evidence="3" id="KW-1185">Reference proteome</keyword>
<protein>
    <submittedName>
        <fullName evidence="2">Uncharacterized protein</fullName>
    </submittedName>
</protein>
<name>A0ABN9QYA0_9DINO</name>
<evidence type="ECO:0000313" key="3">
    <source>
        <dbReference type="Proteomes" id="UP001189429"/>
    </source>
</evidence>
<dbReference type="Proteomes" id="UP001189429">
    <property type="component" value="Unassembled WGS sequence"/>
</dbReference>
<accession>A0ABN9QYA0</accession>
<feature type="compositionally biased region" description="Basic and acidic residues" evidence="1">
    <location>
        <begin position="15"/>
        <end position="44"/>
    </location>
</feature>
<evidence type="ECO:0000256" key="1">
    <source>
        <dbReference type="SAM" id="MobiDB-lite"/>
    </source>
</evidence>
<comment type="caution">
    <text evidence="2">The sequence shown here is derived from an EMBL/GenBank/DDBJ whole genome shotgun (WGS) entry which is preliminary data.</text>
</comment>
<feature type="region of interest" description="Disordered" evidence="1">
    <location>
        <begin position="1"/>
        <end position="45"/>
    </location>
</feature>
<dbReference type="EMBL" id="CAUYUJ010004882">
    <property type="protein sequence ID" value="CAK0811360.1"/>
    <property type="molecule type" value="Genomic_DNA"/>
</dbReference>
<sequence>MGGLAPAAWTQATADAKRALGDHASGEQQVKHAEGRRKGEKGGKDVMTARVLLLTKLCLSSPRELANLAGTCAPDVGARRIGGRHRRDHDPVGHQARRNIQKHERTTKSRRKG</sequence>
<proteinExistence type="predicted"/>
<reference evidence="2" key="1">
    <citation type="submission" date="2023-10" db="EMBL/GenBank/DDBJ databases">
        <authorList>
            <person name="Chen Y."/>
            <person name="Shah S."/>
            <person name="Dougan E. K."/>
            <person name="Thang M."/>
            <person name="Chan C."/>
        </authorList>
    </citation>
    <scope>NUCLEOTIDE SEQUENCE [LARGE SCALE GENOMIC DNA]</scope>
</reference>